<evidence type="ECO:0000256" key="1">
    <source>
        <dbReference type="ARBA" id="ARBA00003211"/>
    </source>
</evidence>
<dbReference type="EMBL" id="CM007657">
    <property type="protein sequence ID" value="ONH98188.1"/>
    <property type="molecule type" value="Genomic_DNA"/>
</dbReference>
<evidence type="ECO:0000256" key="7">
    <source>
        <dbReference type="ARBA" id="ARBA00022729"/>
    </source>
</evidence>
<sequence length="207" mass="21749">MRSKKPIVFCIVVASLAMASMATMEDDENECAEQMATLAACIPFVSGTAKKPTPECCENTKKVKANKPKCLCVLIKQSTDPSMSLPVNTTLALQMPSACNIDGKISDCPSILKLPPNSPDAKIFKEADSNSTTSPTTDGHDHQSTPTSASTSSSSSVSTSPSSSSSGSDSKPSDSKATPSSGATLMKLTETTYLLMMMVSMALMFNR</sequence>
<feature type="region of interest" description="Disordered" evidence="12">
    <location>
        <begin position="119"/>
        <end position="183"/>
    </location>
</feature>
<dbReference type="KEGG" id="pper:18770088"/>
<dbReference type="Proteomes" id="UP000006882">
    <property type="component" value="Chromosome G7"/>
</dbReference>
<evidence type="ECO:0000256" key="12">
    <source>
        <dbReference type="SAM" id="MobiDB-lite"/>
    </source>
</evidence>
<comment type="function">
    <text evidence="1">Plant non-specific lipid-transfer proteins transfer phospholipids as well as galactolipids across membranes. May play a role in wax or cutin deposition in the cell walls of expanding epidermal cells and certain secretory tissues.</text>
</comment>
<dbReference type="InterPro" id="IPR036312">
    <property type="entry name" value="Bifun_inhib/LTP/seed_sf"/>
</dbReference>
<keyword evidence="8" id="KW-0446">Lipid-binding</keyword>
<dbReference type="GO" id="GO:0005886">
    <property type="term" value="C:plasma membrane"/>
    <property type="evidence" value="ECO:0007669"/>
    <property type="project" value="UniProtKB-SubCell"/>
</dbReference>
<keyword evidence="10" id="KW-0325">Glycoprotein</keyword>
<evidence type="ECO:0000256" key="5">
    <source>
        <dbReference type="ARBA" id="ARBA00022475"/>
    </source>
</evidence>
<dbReference type="Gene3D" id="1.10.110.10">
    <property type="entry name" value="Plant lipid-transfer and hydrophobic proteins"/>
    <property type="match status" value="1"/>
</dbReference>
<keyword evidence="4" id="KW-0813">Transport</keyword>
<keyword evidence="6" id="KW-0472">Membrane</keyword>
<reference evidence="15 16" key="1">
    <citation type="journal article" date="2013" name="Nat. Genet.">
        <title>The high-quality draft genome of peach (Prunus persica) identifies unique patterns of genetic diversity, domestication and genome evolution.</title>
        <authorList>
            <consortium name="International Peach Genome Initiative"/>
            <person name="Verde I."/>
            <person name="Abbott A.G."/>
            <person name="Scalabrin S."/>
            <person name="Jung S."/>
            <person name="Shu S."/>
            <person name="Marroni F."/>
            <person name="Zhebentyayeva T."/>
            <person name="Dettori M.T."/>
            <person name="Grimwood J."/>
            <person name="Cattonaro F."/>
            <person name="Zuccolo A."/>
            <person name="Rossini L."/>
            <person name="Jenkins J."/>
            <person name="Vendramin E."/>
            <person name="Meisel L.A."/>
            <person name="Decroocq V."/>
            <person name="Sosinski B."/>
            <person name="Prochnik S."/>
            <person name="Mitros T."/>
            <person name="Policriti A."/>
            <person name="Cipriani G."/>
            <person name="Dondini L."/>
            <person name="Ficklin S."/>
            <person name="Goodstein D.M."/>
            <person name="Xuan P."/>
            <person name="Del Fabbro C."/>
            <person name="Aramini V."/>
            <person name="Copetti D."/>
            <person name="Gonzalez S."/>
            <person name="Horner D.S."/>
            <person name="Falchi R."/>
            <person name="Lucas S."/>
            <person name="Mica E."/>
            <person name="Maldonado J."/>
            <person name="Lazzari B."/>
            <person name="Bielenberg D."/>
            <person name="Pirona R."/>
            <person name="Miculan M."/>
            <person name="Barakat A."/>
            <person name="Testolin R."/>
            <person name="Stella A."/>
            <person name="Tartarini S."/>
            <person name="Tonutti P."/>
            <person name="Arus P."/>
            <person name="Orellana A."/>
            <person name="Wells C."/>
            <person name="Main D."/>
            <person name="Vizzotto G."/>
            <person name="Silva H."/>
            <person name="Salamini F."/>
            <person name="Schmutz J."/>
            <person name="Morgante M."/>
            <person name="Rokhsar D.S."/>
        </authorList>
    </citation>
    <scope>NUCLEOTIDE SEQUENCE [LARGE SCALE GENOMIC DNA]</scope>
    <source>
        <strain evidence="16">cv. Nemared</strain>
    </source>
</reference>
<dbReference type="Pfam" id="PF14368">
    <property type="entry name" value="LTP_2"/>
    <property type="match status" value="1"/>
</dbReference>
<evidence type="ECO:0000256" key="9">
    <source>
        <dbReference type="ARBA" id="ARBA00023157"/>
    </source>
</evidence>
<evidence type="ECO:0000256" key="11">
    <source>
        <dbReference type="ARBA" id="ARBA00023288"/>
    </source>
</evidence>
<protein>
    <recommendedName>
        <fullName evidence="14">Bifunctional inhibitor/plant lipid transfer protein/seed storage helical domain-containing protein</fullName>
    </recommendedName>
</protein>
<evidence type="ECO:0000256" key="8">
    <source>
        <dbReference type="ARBA" id="ARBA00023121"/>
    </source>
</evidence>
<evidence type="ECO:0000313" key="16">
    <source>
        <dbReference type="Proteomes" id="UP000006882"/>
    </source>
</evidence>
<keyword evidence="9" id="KW-1015">Disulfide bond</keyword>
<dbReference type="Gramene" id="ONH98188">
    <property type="protein sequence ID" value="ONH98188"/>
    <property type="gene ID" value="PRUPE_7G234500"/>
</dbReference>
<gene>
    <name evidence="15" type="ORF">PRUPE_7G234500</name>
</gene>
<dbReference type="InterPro" id="IPR016140">
    <property type="entry name" value="Bifunc_inhib/LTP/seed_store"/>
</dbReference>
<dbReference type="OrthoDB" id="779300at2759"/>
<feature type="chain" id="PRO_5004073818" description="Bifunctional inhibitor/plant lipid transfer protein/seed storage helical domain-containing protein" evidence="13">
    <location>
        <begin position="23"/>
        <end position="207"/>
    </location>
</feature>
<dbReference type="PANTHER" id="PTHR33044">
    <property type="entry name" value="BIFUNCTIONAL INHIBITOR/LIPID-TRANSFER PROTEIN/SEED STORAGE 2S ALBUMIN SUPERFAMILY PROTEIN-RELATED"/>
    <property type="match status" value="1"/>
</dbReference>
<organism evidence="15 16">
    <name type="scientific">Prunus persica</name>
    <name type="common">Peach</name>
    <name type="synonym">Amygdalus persica</name>
    <dbReference type="NCBI Taxonomy" id="3760"/>
    <lineage>
        <taxon>Eukaryota</taxon>
        <taxon>Viridiplantae</taxon>
        <taxon>Streptophyta</taxon>
        <taxon>Embryophyta</taxon>
        <taxon>Tracheophyta</taxon>
        <taxon>Spermatophyta</taxon>
        <taxon>Magnoliopsida</taxon>
        <taxon>eudicotyledons</taxon>
        <taxon>Gunneridae</taxon>
        <taxon>Pentapetalae</taxon>
        <taxon>rosids</taxon>
        <taxon>fabids</taxon>
        <taxon>Rosales</taxon>
        <taxon>Rosaceae</taxon>
        <taxon>Amygdaloideae</taxon>
        <taxon>Amygdaleae</taxon>
        <taxon>Prunus</taxon>
    </lineage>
</organism>
<keyword evidence="11" id="KW-0449">Lipoprotein</keyword>
<proteinExistence type="inferred from homology"/>
<keyword evidence="16" id="KW-1185">Reference proteome</keyword>
<name>M5VUZ4_PRUPE</name>
<evidence type="ECO:0000256" key="10">
    <source>
        <dbReference type="ARBA" id="ARBA00023180"/>
    </source>
</evidence>
<evidence type="ECO:0000256" key="2">
    <source>
        <dbReference type="ARBA" id="ARBA00004609"/>
    </source>
</evidence>
<dbReference type="HOGENOM" id="CLU_089796_1_1_1"/>
<feature type="signal peptide" evidence="13">
    <location>
        <begin position="1"/>
        <end position="22"/>
    </location>
</feature>
<dbReference type="STRING" id="3760.M5VUZ4"/>
<comment type="subcellular location">
    <subcellularLocation>
        <location evidence="2">Cell membrane</location>
        <topology evidence="2">Lipid-anchor</topology>
        <topology evidence="2">GPI-anchor</topology>
    </subcellularLocation>
</comment>
<feature type="compositionally biased region" description="Low complexity" evidence="12">
    <location>
        <begin position="144"/>
        <end position="170"/>
    </location>
</feature>
<accession>M5VUZ4</accession>
<evidence type="ECO:0000256" key="13">
    <source>
        <dbReference type="SAM" id="SignalP"/>
    </source>
</evidence>
<dbReference type="InterPro" id="IPR043325">
    <property type="entry name" value="LTSS"/>
</dbReference>
<dbReference type="SUPFAM" id="SSF47699">
    <property type="entry name" value="Bifunctional inhibitor/lipid-transfer protein/seed storage 2S albumin"/>
    <property type="match status" value="1"/>
</dbReference>
<keyword evidence="5" id="KW-1003">Cell membrane</keyword>
<keyword evidence="6" id="KW-0336">GPI-anchor</keyword>
<evidence type="ECO:0000256" key="4">
    <source>
        <dbReference type="ARBA" id="ARBA00022448"/>
    </source>
</evidence>
<evidence type="ECO:0000256" key="6">
    <source>
        <dbReference type="ARBA" id="ARBA00022622"/>
    </source>
</evidence>
<evidence type="ECO:0000256" key="3">
    <source>
        <dbReference type="ARBA" id="ARBA00009748"/>
    </source>
</evidence>
<dbReference type="GO" id="GO:0008289">
    <property type="term" value="F:lipid binding"/>
    <property type="evidence" value="ECO:0007669"/>
    <property type="project" value="UniProtKB-KW"/>
</dbReference>
<dbReference type="OMA" id="TDPSMGL"/>
<evidence type="ECO:0000259" key="14">
    <source>
        <dbReference type="SMART" id="SM00499"/>
    </source>
</evidence>
<dbReference type="AlphaFoldDB" id="M5VUZ4"/>
<dbReference type="SMART" id="SM00499">
    <property type="entry name" value="AAI"/>
    <property type="match status" value="1"/>
</dbReference>
<keyword evidence="7 13" id="KW-0732">Signal</keyword>
<dbReference type="eggNOG" id="ENOG502S0FC">
    <property type="taxonomic scope" value="Eukaryota"/>
</dbReference>
<feature type="domain" description="Bifunctional inhibitor/plant lipid transfer protein/seed storage helical" evidence="14">
    <location>
        <begin position="31"/>
        <end position="108"/>
    </location>
</feature>
<dbReference type="CDD" id="cd00010">
    <property type="entry name" value="AAI_LTSS"/>
    <property type="match status" value="1"/>
</dbReference>
<comment type="similarity">
    <text evidence="3">Belongs to the plant LTP family.</text>
</comment>
<evidence type="ECO:0000313" key="15">
    <source>
        <dbReference type="EMBL" id="ONH98188.1"/>
    </source>
</evidence>
<dbReference type="GO" id="GO:0098552">
    <property type="term" value="C:side of membrane"/>
    <property type="evidence" value="ECO:0007669"/>
    <property type="project" value="UniProtKB-KW"/>
</dbReference>